<keyword evidence="2 7" id="KW-0812">Transmembrane</keyword>
<keyword evidence="4 7" id="KW-0472">Membrane</keyword>
<comment type="caution">
    <text evidence="8">The sequence shown here is derived from an EMBL/GenBank/DDBJ whole genome shotgun (WGS) entry which is preliminary data.</text>
</comment>
<feature type="transmembrane region" description="Helical" evidence="7">
    <location>
        <begin position="12"/>
        <end position="36"/>
    </location>
</feature>
<dbReference type="InterPro" id="IPR003770">
    <property type="entry name" value="MLTG-like"/>
</dbReference>
<organism evidence="8 9">
    <name type="scientific">Arcticibacter svalbardensis MN12-7</name>
    <dbReference type="NCBI Taxonomy" id="1150600"/>
    <lineage>
        <taxon>Bacteria</taxon>
        <taxon>Pseudomonadati</taxon>
        <taxon>Bacteroidota</taxon>
        <taxon>Sphingobacteriia</taxon>
        <taxon>Sphingobacteriales</taxon>
        <taxon>Sphingobacteriaceae</taxon>
        <taxon>Arcticibacter</taxon>
    </lineage>
</organism>
<evidence type="ECO:0000256" key="2">
    <source>
        <dbReference type="ARBA" id="ARBA00022692"/>
    </source>
</evidence>
<dbReference type="GO" id="GO:0071555">
    <property type="term" value="P:cell wall organization"/>
    <property type="evidence" value="ECO:0007669"/>
    <property type="project" value="UniProtKB-KW"/>
</dbReference>
<comment type="similarity">
    <text evidence="7">Belongs to the transglycosylase MltG family.</text>
</comment>
<proteinExistence type="inferred from homology"/>
<evidence type="ECO:0000256" key="1">
    <source>
        <dbReference type="ARBA" id="ARBA00022475"/>
    </source>
</evidence>
<feature type="site" description="Important for catalytic activity" evidence="7">
    <location>
        <position position="226"/>
    </location>
</feature>
<gene>
    <name evidence="7" type="primary">mltG</name>
    <name evidence="8" type="ORF">ADIARSV_0416</name>
</gene>
<evidence type="ECO:0000256" key="5">
    <source>
        <dbReference type="ARBA" id="ARBA00023239"/>
    </source>
</evidence>
<keyword evidence="3 7" id="KW-1133">Transmembrane helix</keyword>
<evidence type="ECO:0000313" key="8">
    <source>
        <dbReference type="EMBL" id="EOR96374.1"/>
    </source>
</evidence>
<evidence type="ECO:0000256" key="7">
    <source>
        <dbReference type="HAMAP-Rule" id="MF_02065"/>
    </source>
</evidence>
<evidence type="ECO:0000256" key="6">
    <source>
        <dbReference type="ARBA" id="ARBA00023316"/>
    </source>
</evidence>
<dbReference type="AlphaFoldDB" id="R9H5B8"/>
<dbReference type="Gene3D" id="3.30.1490.480">
    <property type="entry name" value="Endolytic murein transglycosylase"/>
    <property type="match status" value="1"/>
</dbReference>
<dbReference type="OrthoDB" id="9814591at2"/>
<dbReference type="GO" id="GO:0009252">
    <property type="term" value="P:peptidoglycan biosynthetic process"/>
    <property type="evidence" value="ECO:0007669"/>
    <property type="project" value="UniProtKB-UniRule"/>
</dbReference>
<sequence>MTEEKNKRLSPTIKFIIAFALIIIIALGITGLNYYLRYMGKSVTDNEKYLYIKTGSTFDDVYATIREKDMVRDSIVFLWVAQNMDYPLAVKPGKYRLTDGMSNRVLINMLKSGNQEEVSLSFRGYRLQQDFAAYIGTQLEADSASLLSLLDSTAFVSKYGFDKNNVYGMFIPNTYKMYWNISADTFFKRMYSEYQKFWTPERLNKAKEVGLTPTQVSTLAAIVDAEALHDQEMPTIAGLYLNRYRRGIKLQADPTVIYANNDFTIRRVLNRHLTKQSPYNTYMYAGLPPGPIMMPSIHAIDAVLNYQKHNFIYMCAKEDFSGYHNFSTTVAEHQANARRFQQALDAHNIKK</sequence>
<dbReference type="PANTHER" id="PTHR30518">
    <property type="entry name" value="ENDOLYTIC MUREIN TRANSGLYCOSYLASE"/>
    <property type="match status" value="1"/>
</dbReference>
<dbReference type="PATRIC" id="fig|1150600.3.peg.408"/>
<name>R9H5B8_9SPHI</name>
<dbReference type="GO" id="GO:0008932">
    <property type="term" value="F:lytic endotransglycosylase activity"/>
    <property type="evidence" value="ECO:0007669"/>
    <property type="project" value="UniProtKB-UniRule"/>
</dbReference>
<dbReference type="EC" id="4.2.2.29" evidence="7"/>
<keyword evidence="9" id="KW-1185">Reference proteome</keyword>
<keyword evidence="1 7" id="KW-1003">Cell membrane</keyword>
<dbReference type="EMBL" id="AQPN01000015">
    <property type="protein sequence ID" value="EOR96374.1"/>
    <property type="molecule type" value="Genomic_DNA"/>
</dbReference>
<evidence type="ECO:0000256" key="4">
    <source>
        <dbReference type="ARBA" id="ARBA00023136"/>
    </source>
</evidence>
<dbReference type="PANTHER" id="PTHR30518:SF2">
    <property type="entry name" value="ENDOLYTIC MUREIN TRANSGLYCOSYLASE"/>
    <property type="match status" value="1"/>
</dbReference>
<dbReference type="CDD" id="cd08010">
    <property type="entry name" value="MltG_like"/>
    <property type="match status" value="1"/>
</dbReference>
<keyword evidence="5 7" id="KW-0456">Lyase</keyword>
<dbReference type="Proteomes" id="UP000014174">
    <property type="component" value="Unassembled WGS sequence"/>
</dbReference>
<protein>
    <recommendedName>
        <fullName evidence="7">Endolytic murein transglycosylase</fullName>
        <ecNumber evidence="7">4.2.2.29</ecNumber>
    </recommendedName>
    <alternativeName>
        <fullName evidence="7">Peptidoglycan lytic transglycosylase</fullName>
    </alternativeName>
    <alternativeName>
        <fullName evidence="7">Peptidoglycan polymerization terminase</fullName>
    </alternativeName>
</protein>
<comment type="subcellular location">
    <subcellularLocation>
        <location evidence="7">Cell membrane</location>
        <topology evidence="7">Single-pass membrane protein</topology>
    </subcellularLocation>
</comment>
<dbReference type="GO" id="GO:0005886">
    <property type="term" value="C:plasma membrane"/>
    <property type="evidence" value="ECO:0007669"/>
    <property type="project" value="UniProtKB-SubCell"/>
</dbReference>
<accession>R9H5B8</accession>
<dbReference type="RefSeq" id="WP_016193666.1">
    <property type="nucleotide sequence ID" value="NZ_AQPN01000015.1"/>
</dbReference>
<dbReference type="Pfam" id="PF02618">
    <property type="entry name" value="YceG"/>
    <property type="match status" value="1"/>
</dbReference>
<dbReference type="STRING" id="1150600.ADIARSV_0416"/>
<evidence type="ECO:0000313" key="9">
    <source>
        <dbReference type="Proteomes" id="UP000014174"/>
    </source>
</evidence>
<reference evidence="8 9" key="1">
    <citation type="journal article" date="2013" name="Genome Announc.">
        <title>Draft Genome Sequence of Arcticibacter svalbardensis Strain MN12-7T, a Member of the Family Sphingobacteriaceae Isolated from an Arctic Soil Sample.</title>
        <authorList>
            <person name="Shivaji S."/>
            <person name="Ara S."/>
            <person name="Prasad S."/>
            <person name="Manasa B.P."/>
            <person name="Begum Z."/>
            <person name="Singh A."/>
            <person name="Kumar Pinnaka A."/>
        </authorList>
    </citation>
    <scope>NUCLEOTIDE SEQUENCE [LARGE SCALE GENOMIC DNA]</scope>
    <source>
        <strain evidence="8 9">MN12-7</strain>
    </source>
</reference>
<keyword evidence="6 7" id="KW-0961">Cell wall biogenesis/degradation</keyword>
<dbReference type="NCBIfam" id="TIGR00247">
    <property type="entry name" value="endolytic transglycosylase MltG"/>
    <property type="match status" value="1"/>
</dbReference>
<dbReference type="Gene3D" id="3.30.160.60">
    <property type="entry name" value="Classic Zinc Finger"/>
    <property type="match status" value="1"/>
</dbReference>
<comment type="catalytic activity">
    <reaction evidence="7">
        <text>a peptidoglycan chain = a peptidoglycan chain with N-acetyl-1,6-anhydromuramyl-[peptide] at the reducing end + a peptidoglycan chain with N-acetylglucosamine at the non-reducing end.</text>
        <dbReference type="EC" id="4.2.2.29"/>
    </reaction>
</comment>
<comment type="function">
    <text evidence="7">Functions as a peptidoglycan terminase that cleaves nascent peptidoglycan strands endolytically to terminate their elongation.</text>
</comment>
<dbReference type="HAMAP" id="MF_02065">
    <property type="entry name" value="MltG"/>
    <property type="match status" value="1"/>
</dbReference>
<evidence type="ECO:0000256" key="3">
    <source>
        <dbReference type="ARBA" id="ARBA00022989"/>
    </source>
</evidence>
<dbReference type="eggNOG" id="COG1559">
    <property type="taxonomic scope" value="Bacteria"/>
</dbReference>